<dbReference type="InterPro" id="IPR011607">
    <property type="entry name" value="MGS-like_dom"/>
</dbReference>
<proteinExistence type="inferred from homology"/>
<evidence type="ECO:0000259" key="2">
    <source>
        <dbReference type="PROSITE" id="PS50146"/>
    </source>
</evidence>
<evidence type="ECO:0000259" key="3">
    <source>
        <dbReference type="PROSITE" id="PS51855"/>
    </source>
</evidence>
<feature type="domain" description="MGS-like" evidence="3">
    <location>
        <begin position="1"/>
        <end position="151"/>
    </location>
</feature>
<dbReference type="SUPFAM" id="SSF52335">
    <property type="entry name" value="Methylglyoxal synthase-like"/>
    <property type="match status" value="1"/>
</dbReference>
<feature type="active site" description="Proton donor/acceptor" evidence="1">
    <location>
        <position position="62"/>
    </location>
</feature>
<dbReference type="CDD" id="cd01422">
    <property type="entry name" value="MGS"/>
    <property type="match status" value="1"/>
</dbReference>
<comment type="similarity">
    <text evidence="1">Belongs to the methylglyoxal synthase family.</text>
</comment>
<dbReference type="NCBIfam" id="NF003559">
    <property type="entry name" value="PRK05234.1"/>
    <property type="match status" value="1"/>
</dbReference>
<dbReference type="GO" id="GO:0008654">
    <property type="term" value="P:phospholipid biosynthetic process"/>
    <property type="evidence" value="ECO:0007669"/>
    <property type="project" value="InterPro"/>
</dbReference>
<dbReference type="eggNOG" id="COG1803">
    <property type="taxonomic scope" value="Bacteria"/>
</dbReference>
<dbReference type="KEGG" id="ter:Tery_0827"/>
<dbReference type="GO" id="GO:0019242">
    <property type="term" value="P:methylglyoxal biosynthetic process"/>
    <property type="evidence" value="ECO:0007669"/>
    <property type="project" value="UniProtKB-UniRule"/>
</dbReference>
<dbReference type="PANTHER" id="PTHR30492">
    <property type="entry name" value="METHYLGLYOXAL SYNTHASE"/>
    <property type="match status" value="1"/>
</dbReference>
<accession>Q117T3</accession>
<dbReference type="OrthoDB" id="142078at2"/>
<dbReference type="RefSeq" id="WP_011610633.1">
    <property type="nucleotide sequence ID" value="NC_008312.1"/>
</dbReference>
<dbReference type="AlphaFoldDB" id="Q117T3"/>
<gene>
    <name evidence="1" type="primary">mgsA</name>
    <name evidence="4" type="ordered locus">Tery_0827</name>
</gene>
<dbReference type="Gene3D" id="3.40.50.1380">
    <property type="entry name" value="Methylglyoxal synthase-like domain"/>
    <property type="match status" value="1"/>
</dbReference>
<dbReference type="SUPFAM" id="SSF111331">
    <property type="entry name" value="NAD kinase/diacylglycerol kinase-like"/>
    <property type="match status" value="1"/>
</dbReference>
<comment type="caution">
    <text evidence="1">Lacks conserved residue(s) required for the propagation of feature annotation.</text>
</comment>
<keyword evidence="1" id="KW-0456">Lyase</keyword>
<dbReference type="NCBIfam" id="NF002033">
    <property type="entry name" value="PRK00861.1"/>
    <property type="match status" value="1"/>
</dbReference>
<dbReference type="SMART" id="SM00851">
    <property type="entry name" value="MGS"/>
    <property type="match status" value="1"/>
</dbReference>
<organism evidence="4">
    <name type="scientific">Trichodesmium erythraeum (strain IMS101)</name>
    <dbReference type="NCBI Taxonomy" id="203124"/>
    <lineage>
        <taxon>Bacteria</taxon>
        <taxon>Bacillati</taxon>
        <taxon>Cyanobacteriota</taxon>
        <taxon>Cyanophyceae</taxon>
        <taxon>Oscillatoriophycideae</taxon>
        <taxon>Oscillatoriales</taxon>
        <taxon>Microcoleaceae</taxon>
        <taxon>Trichodesmium</taxon>
    </lineage>
</organism>
<dbReference type="NCBIfam" id="TIGR00147">
    <property type="entry name" value="YegS/Rv2252/BmrU family lipid kinase"/>
    <property type="match status" value="1"/>
</dbReference>
<dbReference type="PROSITE" id="PS50146">
    <property type="entry name" value="DAGK"/>
    <property type="match status" value="1"/>
</dbReference>
<dbReference type="Gene3D" id="3.40.50.10330">
    <property type="entry name" value="Probable inorganic polyphosphate/atp-NAD kinase, domain 1"/>
    <property type="match status" value="1"/>
</dbReference>
<dbReference type="HOGENOM" id="CLU_045532_2_0_3"/>
<sequence length="435" mass="46733">MGNTIALLAYDSKKDNLVEFVKKHKIVLSRYQLVATESTAQYILQEVDIEINSVLAGPLGGDAQLAVEVTTGNVVAVICLVDYLFSQSYEPDIKLLLRLCQVHNVPIAINIATAEIIIKGFIQTTVAHLIFNPISGKGNAQQDLLLIKSLLEPHLHLDIHQTTPEKTAEELTELAIAKQADIIIACGGDGTVSAVAGALVNTNIPLGIIPRGTANAFCMALGIPSIAPIRGACDLILAGKTRVIDVGRCNERTMILLAGVGYEAETIERADREAKNRWGVLAYMMAGWRQLTEQQLFDIEIEIDGVAKTFQAGAITIANAAPPTSFLAQGLGKVIMNDGLLEVMIITSKNTLQAVNAGVRMFGSAIFQTPTQHEDTIALRTKRVKVSADPPQKVVLDGEIIGTTPIEVECIPNGLTVLAPPTNEAEEKPAWGFFS</sequence>
<dbReference type="InterPro" id="IPR036914">
    <property type="entry name" value="MGS-like_dom_sf"/>
</dbReference>
<dbReference type="GO" id="GO:0005829">
    <property type="term" value="C:cytosol"/>
    <property type="evidence" value="ECO:0007669"/>
    <property type="project" value="TreeGrafter"/>
</dbReference>
<dbReference type="Gene3D" id="2.60.200.40">
    <property type="match status" value="1"/>
</dbReference>
<dbReference type="eggNOG" id="COG1597">
    <property type="taxonomic scope" value="Bacteria"/>
</dbReference>
<feature type="domain" description="DAGKc" evidence="2">
    <location>
        <begin position="122"/>
        <end position="253"/>
    </location>
</feature>
<dbReference type="HAMAP" id="MF_00549">
    <property type="entry name" value="Methylglyoxal_synth"/>
    <property type="match status" value="1"/>
</dbReference>
<dbReference type="Pfam" id="PF00781">
    <property type="entry name" value="DAGK_cat"/>
    <property type="match status" value="1"/>
</dbReference>
<dbReference type="PANTHER" id="PTHR30492:SF0">
    <property type="entry name" value="METHYLGLYOXAL SYNTHASE"/>
    <property type="match status" value="1"/>
</dbReference>
<dbReference type="GO" id="GO:0016301">
    <property type="term" value="F:kinase activity"/>
    <property type="evidence" value="ECO:0007669"/>
    <property type="project" value="InterPro"/>
</dbReference>
<evidence type="ECO:0000313" key="4">
    <source>
        <dbReference type="EMBL" id="ABG50241.1"/>
    </source>
</evidence>
<dbReference type="SMART" id="SM00046">
    <property type="entry name" value="DAGKc"/>
    <property type="match status" value="1"/>
</dbReference>
<dbReference type="InterPro" id="IPR001206">
    <property type="entry name" value="Diacylglycerol_kinase_cat_dom"/>
</dbReference>
<dbReference type="Pfam" id="PF02142">
    <property type="entry name" value="MGS"/>
    <property type="match status" value="1"/>
</dbReference>
<evidence type="ECO:0000256" key="1">
    <source>
        <dbReference type="HAMAP-Rule" id="MF_00549"/>
    </source>
</evidence>
<dbReference type="InterPro" id="IPR005218">
    <property type="entry name" value="Diacylglycerol/lipid_kinase"/>
</dbReference>
<dbReference type="GO" id="GO:0008929">
    <property type="term" value="F:methylglyoxal synthase activity"/>
    <property type="evidence" value="ECO:0007669"/>
    <property type="project" value="UniProtKB-UniRule"/>
</dbReference>
<dbReference type="EC" id="4.2.3.3" evidence="1"/>
<dbReference type="InterPro" id="IPR017438">
    <property type="entry name" value="ATP-NAD_kinase_N"/>
</dbReference>
<reference evidence="4" key="1">
    <citation type="submission" date="2006-06" db="EMBL/GenBank/DDBJ databases">
        <title>Complete sequence of Trichodesmium erythraeum IMS101.</title>
        <authorList>
            <consortium name="US DOE Joint Genome Institute"/>
            <person name="Copeland A."/>
            <person name="Lucas S."/>
            <person name="Lapidus A."/>
            <person name="Barry K."/>
            <person name="Detter J.C."/>
            <person name="Glavina del Rio T."/>
            <person name="Hammon N."/>
            <person name="Israni S."/>
            <person name="Dalin E."/>
            <person name="Tice H."/>
            <person name="Pitluck S."/>
            <person name="Kiss H."/>
            <person name="Munk A.C."/>
            <person name="Brettin T."/>
            <person name="Bruce D."/>
            <person name="Han C."/>
            <person name="Tapia R."/>
            <person name="Gilna P."/>
            <person name="Schmutz J."/>
            <person name="Larimer F."/>
            <person name="Land M."/>
            <person name="Hauser L."/>
            <person name="Kyrpides N."/>
            <person name="Kim E."/>
            <person name="Richardson P."/>
        </authorList>
    </citation>
    <scope>NUCLEOTIDE SEQUENCE [LARGE SCALE GENOMIC DNA]</scope>
    <source>
        <strain evidence="4">IMS101</strain>
    </source>
</reference>
<name>Q117T3_TRIEI</name>
<dbReference type="EMBL" id="CP000393">
    <property type="protein sequence ID" value="ABG50241.1"/>
    <property type="molecule type" value="Genomic_DNA"/>
</dbReference>
<protein>
    <recommendedName>
        <fullName evidence="1">Methylglyoxal synthase</fullName>
        <shortName evidence="1">MGS</shortName>
        <ecNumber evidence="1">4.2.3.3</ecNumber>
    </recommendedName>
</protein>
<dbReference type="Pfam" id="PF19279">
    <property type="entry name" value="YegS_C"/>
    <property type="match status" value="1"/>
</dbReference>
<comment type="catalytic activity">
    <reaction evidence="1">
        <text>dihydroxyacetone phosphate = methylglyoxal + phosphate</text>
        <dbReference type="Rhea" id="RHEA:17937"/>
        <dbReference type="ChEBI" id="CHEBI:17158"/>
        <dbReference type="ChEBI" id="CHEBI:43474"/>
        <dbReference type="ChEBI" id="CHEBI:57642"/>
        <dbReference type="EC" id="4.2.3.3"/>
    </reaction>
</comment>
<feature type="binding site" evidence="1">
    <location>
        <position position="14"/>
    </location>
    <ligand>
        <name>substrate</name>
    </ligand>
</feature>
<dbReference type="STRING" id="203124.Tery_0827"/>
<dbReference type="InterPro" id="IPR045540">
    <property type="entry name" value="YegS/DAGK_C"/>
</dbReference>
<dbReference type="GO" id="GO:0005524">
    <property type="term" value="F:ATP binding"/>
    <property type="evidence" value="ECO:0007669"/>
    <property type="project" value="InterPro"/>
</dbReference>
<dbReference type="InterPro" id="IPR004363">
    <property type="entry name" value="Methylgl_synth"/>
</dbReference>
<dbReference type="PROSITE" id="PS51855">
    <property type="entry name" value="MGS"/>
    <property type="match status" value="1"/>
</dbReference>
<dbReference type="InterPro" id="IPR016064">
    <property type="entry name" value="NAD/diacylglycerol_kinase_sf"/>
</dbReference>
<comment type="function">
    <text evidence="1">Catalyzes the formation of methylglyoxal from dihydroxyacetone phosphate.</text>
</comment>